<dbReference type="NCBIfam" id="TIGR01509">
    <property type="entry name" value="HAD-SF-IA-v3"/>
    <property type="match status" value="1"/>
</dbReference>
<protein>
    <submittedName>
        <fullName evidence="1">HAD family phosphatase</fullName>
    </submittedName>
</protein>
<dbReference type="InterPro" id="IPR006439">
    <property type="entry name" value="HAD-SF_hydro_IA"/>
</dbReference>
<dbReference type="RefSeq" id="WP_119900379.1">
    <property type="nucleotide sequence ID" value="NZ_QNRC01000020.1"/>
</dbReference>
<evidence type="ECO:0000313" key="2">
    <source>
        <dbReference type="Proteomes" id="UP000283587"/>
    </source>
</evidence>
<evidence type="ECO:0000313" key="1">
    <source>
        <dbReference type="EMBL" id="RJL05788.1"/>
    </source>
</evidence>
<dbReference type="Gene3D" id="3.40.50.1000">
    <property type="entry name" value="HAD superfamily/HAD-like"/>
    <property type="match status" value="1"/>
</dbReference>
<dbReference type="InterPro" id="IPR036412">
    <property type="entry name" value="HAD-like_sf"/>
</dbReference>
<organism evidence="1 2">
    <name type="scientific">Paracoccus siganidrum</name>
    <dbReference type="NCBI Taxonomy" id="1276757"/>
    <lineage>
        <taxon>Bacteria</taxon>
        <taxon>Pseudomonadati</taxon>
        <taxon>Pseudomonadota</taxon>
        <taxon>Alphaproteobacteria</taxon>
        <taxon>Rhodobacterales</taxon>
        <taxon>Paracoccaceae</taxon>
        <taxon>Paracoccus</taxon>
    </lineage>
</organism>
<dbReference type="SFLD" id="SFLDG01129">
    <property type="entry name" value="C1.5:_HAD__Beta-PGM__Phosphata"/>
    <property type="match status" value="1"/>
</dbReference>
<accession>A0A418ZZ18</accession>
<dbReference type="PANTHER" id="PTHR43611:SF3">
    <property type="entry name" value="FLAVIN MONONUCLEOTIDE HYDROLASE 1, CHLOROPLATIC"/>
    <property type="match status" value="1"/>
</dbReference>
<dbReference type="AlphaFoldDB" id="A0A418ZZ18"/>
<name>A0A418ZZ18_9RHOB</name>
<dbReference type="SFLD" id="SFLDS00003">
    <property type="entry name" value="Haloacid_Dehalogenase"/>
    <property type="match status" value="1"/>
</dbReference>
<keyword evidence="2" id="KW-1185">Reference proteome</keyword>
<dbReference type="SUPFAM" id="SSF56784">
    <property type="entry name" value="HAD-like"/>
    <property type="match status" value="1"/>
</dbReference>
<dbReference type="Pfam" id="PF00702">
    <property type="entry name" value="Hydrolase"/>
    <property type="match status" value="1"/>
</dbReference>
<dbReference type="PRINTS" id="PR00413">
    <property type="entry name" value="HADHALOGNASE"/>
</dbReference>
<dbReference type="OrthoDB" id="9807742at2"/>
<comment type="caution">
    <text evidence="1">The sequence shown here is derived from an EMBL/GenBank/DDBJ whole genome shotgun (WGS) entry which is preliminary data.</text>
</comment>
<dbReference type="CDD" id="cd02603">
    <property type="entry name" value="HAD_sEH-N_like"/>
    <property type="match status" value="1"/>
</dbReference>
<dbReference type="PANTHER" id="PTHR43611">
    <property type="entry name" value="ALPHA-D-GLUCOSE 1-PHOSPHATE PHOSPHATASE"/>
    <property type="match status" value="1"/>
</dbReference>
<reference evidence="2" key="1">
    <citation type="submission" date="2018-09" db="EMBL/GenBank/DDBJ databases">
        <title>Paracoccus onubensis nov. sp. a moderate halophilic bacterium isolated from Gruta de las Maravillas (Aracena, Spain).</title>
        <authorList>
            <person name="Jurado V."/>
            <person name="Gutierrez-Patricio S."/>
            <person name="Gonzalez-Pimentel J.L."/>
            <person name="Miller A.Z."/>
            <person name="Laiz L."/>
            <person name="Saiz-Jimenez C."/>
        </authorList>
    </citation>
    <scope>NUCLEOTIDE SEQUENCE [LARGE SCALE GENOMIC DNA]</scope>
    <source>
        <strain evidence="2">DSM 26381</strain>
    </source>
</reference>
<dbReference type="InterPro" id="IPR023214">
    <property type="entry name" value="HAD_sf"/>
</dbReference>
<gene>
    <name evidence="1" type="ORF">D3P05_19075</name>
</gene>
<dbReference type="Proteomes" id="UP000283587">
    <property type="component" value="Unassembled WGS sequence"/>
</dbReference>
<proteinExistence type="predicted"/>
<dbReference type="EMBL" id="QZEW01000106">
    <property type="protein sequence ID" value="RJL05788.1"/>
    <property type="molecule type" value="Genomic_DNA"/>
</dbReference>
<sequence>MKHVVFDLGQVLISWFPERAFAAHFSDRDAIRDWMARVDFDGWNRLQDGGRPLAEGLAAARAAFGDAAAPLMDYTQAFPATITDPVPGSWEIAAELQAAGHRLFAITNWSADNWPAALARYPGLTRLFEDIVVSGIERLLKPEADIYLALTRRNRVAPEDCLFIDDSPANVAGARAVGMEAIRFTDAPALRRDLAARGLLPPS</sequence>